<dbReference type="NCBIfam" id="TIGR00770">
    <property type="entry name" value="Dcu"/>
    <property type="match status" value="1"/>
</dbReference>
<feature type="transmembrane region" description="Helical" evidence="10">
    <location>
        <begin position="509"/>
        <end position="531"/>
    </location>
</feature>
<organism evidence="11 14">
    <name type="scientific">Helicobacter muridarum</name>
    <dbReference type="NCBI Taxonomy" id="216"/>
    <lineage>
        <taxon>Bacteria</taxon>
        <taxon>Pseudomonadati</taxon>
        <taxon>Campylobacterota</taxon>
        <taxon>Epsilonproteobacteria</taxon>
        <taxon>Campylobacterales</taxon>
        <taxon>Helicobacteraceae</taxon>
        <taxon>Helicobacter</taxon>
    </lineage>
</organism>
<feature type="transmembrane region" description="Helical" evidence="10">
    <location>
        <begin position="27"/>
        <end position="44"/>
    </location>
</feature>
<comment type="similarity">
    <text evidence="2">Belongs to the DcuA/DcuB transporter (TC 2.A.13.1) family.</text>
</comment>
<evidence type="ECO:0000256" key="1">
    <source>
        <dbReference type="ARBA" id="ARBA00004429"/>
    </source>
</evidence>
<keyword evidence="7 10" id="KW-1133">Transmembrane helix</keyword>
<keyword evidence="4" id="KW-1003">Cell membrane</keyword>
<evidence type="ECO:0000313" key="13">
    <source>
        <dbReference type="Proteomes" id="UP000029922"/>
    </source>
</evidence>
<dbReference type="GO" id="GO:0005886">
    <property type="term" value="C:plasma membrane"/>
    <property type="evidence" value="ECO:0007669"/>
    <property type="project" value="UniProtKB-SubCell"/>
</dbReference>
<evidence type="ECO:0000313" key="12">
    <source>
        <dbReference type="EMBL" id="TLE00179.1"/>
    </source>
</evidence>
<evidence type="ECO:0000256" key="7">
    <source>
        <dbReference type="ARBA" id="ARBA00022989"/>
    </source>
</evidence>
<feature type="transmembrane region" description="Helical" evidence="10">
    <location>
        <begin position="551"/>
        <end position="573"/>
    </location>
</feature>
<keyword evidence="3" id="KW-0813">Transport</keyword>
<dbReference type="NCBIfam" id="NF009136">
    <property type="entry name" value="PRK12489.1"/>
    <property type="match status" value="1"/>
</dbReference>
<evidence type="ECO:0000256" key="10">
    <source>
        <dbReference type="SAM" id="Phobius"/>
    </source>
</evidence>
<dbReference type="Proteomes" id="UP000255139">
    <property type="component" value="Unassembled WGS sequence"/>
</dbReference>
<reference evidence="12 13" key="1">
    <citation type="journal article" date="2014" name="Genome Announc.">
        <title>Draft genome sequences of eight enterohepatic helicobacter species isolated from both laboratory and wild rodents.</title>
        <authorList>
            <person name="Sheh A."/>
            <person name="Shen Z."/>
            <person name="Fox J.G."/>
        </authorList>
    </citation>
    <scope>NUCLEOTIDE SEQUENCE [LARGE SCALE GENOMIC DNA]</scope>
    <source>
        <strain evidence="12 13">ST1</strain>
    </source>
</reference>
<evidence type="ECO:0000313" key="11">
    <source>
        <dbReference type="EMBL" id="STQ87012.1"/>
    </source>
</evidence>
<dbReference type="Pfam" id="PF03605">
    <property type="entry name" value="DcuA_DcuB"/>
    <property type="match status" value="2"/>
</dbReference>
<dbReference type="OrthoDB" id="9770910at2"/>
<sequence length="574" mass="62108">MDIMLILQLFVLFGAIFLGIRLGGMAIGYAGGLGVLVLCLLLGMKPGDIPFDVILIIMSVIAAITAMQVAGGLDYMVQVAERVLRKNPKYINYLAPTVTYLLTIFAGTGHTAFSMIPVIVEVAKEQNIKPSAPLSVAVVSSQIAITASPVSAAVVYMSGALEEFGWSYPTLILIWIVTTFSGCMVTAFIVSKFFPLDLRKDAVYQERLQKGLIKIHSGEGYKELPKQAKLSVLIFLVGVLCVVFYATSISDVLRKPMLNYVNSFIPADIHKELDKIKTDAINKTSLMQGNIESLQKTISSEILGLHTSFTEDIFTKDSNRSNDYIAALEQAKKNILSDVLIHDNTAETFRIFLESSFANIATQIENSPANQGLITKLAKIVKSYIDPVRLPRDGAIMCFMLAIATFIVILCKVDTSRLLDTSTFKSGMTACVCVLGVAWLGNTFVGGYKHEIGELAGKFVNEYPFLLAVALFLASMLLYSQAATAKAIMPVVIVALGITASNADSSYILVASFCAVSALFVLPTYPTLLGAVQMDDTGSTRIGKYIFNHSFIVPGTLAIVISVAIGFLVAPLFI</sequence>
<keyword evidence="6 10" id="KW-0812">Transmembrane</keyword>
<evidence type="ECO:0000256" key="2">
    <source>
        <dbReference type="ARBA" id="ARBA00006413"/>
    </source>
</evidence>
<feature type="transmembrane region" description="Helical" evidence="10">
    <location>
        <begin position="423"/>
        <end position="441"/>
    </location>
</feature>
<dbReference type="Proteomes" id="UP000029922">
    <property type="component" value="Unassembled WGS sequence"/>
</dbReference>
<dbReference type="AlphaFoldDB" id="A0A099TYC7"/>
<dbReference type="RefSeq" id="WP_034558620.1">
    <property type="nucleotide sequence ID" value="NZ_FZML01000038.1"/>
</dbReference>
<dbReference type="PANTHER" id="PTHR36106">
    <property type="entry name" value="ANAEROBIC C4-DICARBOXYLATE TRANSPORTER DCUB"/>
    <property type="match status" value="1"/>
</dbReference>
<feature type="transmembrane region" description="Helical" evidence="10">
    <location>
        <begin position="93"/>
        <end position="120"/>
    </location>
</feature>
<evidence type="ECO:0000256" key="4">
    <source>
        <dbReference type="ARBA" id="ARBA00022475"/>
    </source>
</evidence>
<protein>
    <recommendedName>
        <fullName evidence="9">C4-dicarboxylate transporter DcuA</fullName>
    </recommendedName>
</protein>
<evidence type="ECO:0000256" key="9">
    <source>
        <dbReference type="ARBA" id="ARBA00039380"/>
    </source>
</evidence>
<proteinExistence type="inferred from homology"/>
<evidence type="ECO:0000256" key="5">
    <source>
        <dbReference type="ARBA" id="ARBA00022519"/>
    </source>
</evidence>
<comment type="subcellular location">
    <subcellularLocation>
        <location evidence="1">Cell inner membrane</location>
        <topology evidence="1">Multi-pass membrane protein</topology>
    </subcellularLocation>
</comment>
<dbReference type="STRING" id="216.LS73_07415"/>
<dbReference type="EMBL" id="JRPD02000010">
    <property type="protein sequence ID" value="TLE00179.1"/>
    <property type="molecule type" value="Genomic_DNA"/>
</dbReference>
<evidence type="ECO:0000256" key="8">
    <source>
        <dbReference type="ARBA" id="ARBA00023136"/>
    </source>
</evidence>
<dbReference type="GO" id="GO:0015556">
    <property type="term" value="F:C4-dicarboxylate transmembrane transporter activity"/>
    <property type="evidence" value="ECO:0007669"/>
    <property type="project" value="InterPro"/>
</dbReference>
<feature type="transmembrane region" description="Helical" evidence="10">
    <location>
        <begin position="394"/>
        <end position="411"/>
    </location>
</feature>
<accession>A0A099TYC7</accession>
<gene>
    <name evidence="11" type="primary">dcuA</name>
    <name evidence="12" type="ORF">LS73_005700</name>
    <name evidence="11" type="ORF">NCTC12714_01823</name>
</gene>
<reference evidence="11 14" key="2">
    <citation type="submission" date="2018-06" db="EMBL/GenBank/DDBJ databases">
        <authorList>
            <consortium name="Pathogen Informatics"/>
            <person name="Doyle S."/>
        </authorList>
    </citation>
    <scope>NUCLEOTIDE SEQUENCE [LARGE SCALE GENOMIC DNA]</scope>
    <source>
        <strain evidence="11 14">NCTC12714</strain>
    </source>
</reference>
<feature type="transmembrane region" description="Helical" evidence="10">
    <location>
        <begin position="132"/>
        <end position="156"/>
    </location>
</feature>
<name>A0A099TYC7_9HELI</name>
<dbReference type="PANTHER" id="PTHR36106:SF2">
    <property type="entry name" value="C4-DICARBOXYLATE TRANSPORTER DCUA"/>
    <property type="match status" value="1"/>
</dbReference>
<keyword evidence="8 10" id="KW-0472">Membrane</keyword>
<feature type="transmembrane region" description="Helical" evidence="10">
    <location>
        <begin position="463"/>
        <end position="480"/>
    </location>
</feature>
<feature type="transmembrane region" description="Helical" evidence="10">
    <location>
        <begin position="168"/>
        <end position="190"/>
    </location>
</feature>
<evidence type="ECO:0000256" key="3">
    <source>
        <dbReference type="ARBA" id="ARBA00022448"/>
    </source>
</evidence>
<dbReference type="InterPro" id="IPR004668">
    <property type="entry name" value="Anaer_Dcu_memb_transpt"/>
</dbReference>
<evidence type="ECO:0000313" key="14">
    <source>
        <dbReference type="Proteomes" id="UP000255139"/>
    </source>
</evidence>
<evidence type="ECO:0000256" key="6">
    <source>
        <dbReference type="ARBA" id="ARBA00022692"/>
    </source>
</evidence>
<keyword evidence="14" id="KW-1185">Reference proteome</keyword>
<feature type="transmembrane region" description="Helical" evidence="10">
    <location>
        <begin position="230"/>
        <end position="249"/>
    </location>
</feature>
<keyword evidence="5" id="KW-0997">Cell inner membrane</keyword>
<dbReference type="EMBL" id="UGJE01000002">
    <property type="protein sequence ID" value="STQ87012.1"/>
    <property type="molecule type" value="Genomic_DNA"/>
</dbReference>
<feature type="transmembrane region" description="Helical" evidence="10">
    <location>
        <begin position="51"/>
        <end position="73"/>
    </location>
</feature>